<dbReference type="EMBL" id="SRKY01000003">
    <property type="protein sequence ID" value="THH35932.1"/>
    <property type="molecule type" value="Genomic_DNA"/>
</dbReference>
<feature type="region of interest" description="Disordered" evidence="6">
    <location>
        <begin position="147"/>
        <end position="189"/>
    </location>
</feature>
<dbReference type="GO" id="GO:0019627">
    <property type="term" value="P:urea metabolic process"/>
    <property type="evidence" value="ECO:0007669"/>
    <property type="project" value="InterPro"/>
</dbReference>
<evidence type="ECO:0000313" key="8">
    <source>
        <dbReference type="EMBL" id="THH35932.1"/>
    </source>
</evidence>
<evidence type="ECO:0000259" key="7">
    <source>
        <dbReference type="SMART" id="SM00988"/>
    </source>
</evidence>
<keyword evidence="3 5" id="KW-0533">Nickel</keyword>
<evidence type="ECO:0000256" key="1">
    <source>
        <dbReference type="ARBA" id="ARBA00004496"/>
    </source>
</evidence>
<evidence type="ECO:0000256" key="2">
    <source>
        <dbReference type="ARBA" id="ARBA00022490"/>
    </source>
</evidence>
<dbReference type="GO" id="GO:0006457">
    <property type="term" value="P:protein folding"/>
    <property type="evidence" value="ECO:0007669"/>
    <property type="project" value="InterPro"/>
</dbReference>
<accession>A0A4S4N9K6</accession>
<dbReference type="Gene3D" id="3.30.70.790">
    <property type="entry name" value="UreE, C-terminal domain"/>
    <property type="match status" value="1"/>
</dbReference>
<dbReference type="Proteomes" id="UP000306602">
    <property type="component" value="Unassembled WGS sequence"/>
</dbReference>
<evidence type="ECO:0000256" key="5">
    <source>
        <dbReference type="HAMAP-Rule" id="MF_00822"/>
    </source>
</evidence>
<comment type="similarity">
    <text evidence="5">Belongs to the UreE family.</text>
</comment>
<evidence type="ECO:0000256" key="4">
    <source>
        <dbReference type="ARBA" id="ARBA00023186"/>
    </source>
</evidence>
<evidence type="ECO:0000313" key="9">
    <source>
        <dbReference type="Proteomes" id="UP000306602"/>
    </source>
</evidence>
<dbReference type="InterPro" id="IPR004029">
    <property type="entry name" value="UreE_N"/>
</dbReference>
<dbReference type="SMART" id="SM00988">
    <property type="entry name" value="UreE_N"/>
    <property type="match status" value="1"/>
</dbReference>
<protein>
    <recommendedName>
        <fullName evidence="5">Urease accessory protein UreE</fullName>
    </recommendedName>
</protein>
<keyword evidence="4 5" id="KW-0143">Chaperone</keyword>
<dbReference type="Pfam" id="PF05194">
    <property type="entry name" value="UreE_C"/>
    <property type="match status" value="1"/>
</dbReference>
<name>A0A4S4N9K6_9RHOB</name>
<dbReference type="HAMAP" id="MF_00822">
    <property type="entry name" value="UreE"/>
    <property type="match status" value="1"/>
</dbReference>
<evidence type="ECO:0000256" key="3">
    <source>
        <dbReference type="ARBA" id="ARBA00022596"/>
    </source>
</evidence>
<dbReference type="Gene3D" id="2.60.260.20">
    <property type="entry name" value="Urease metallochaperone UreE, N-terminal domain"/>
    <property type="match status" value="1"/>
</dbReference>
<reference evidence="8 9" key="1">
    <citation type="submission" date="2019-04" db="EMBL/GenBank/DDBJ databases">
        <title>Shimia ponticola sp. nov., isolated from seawater.</title>
        <authorList>
            <person name="Kim Y.-O."/>
            <person name="Yoon J.-H."/>
        </authorList>
    </citation>
    <scope>NUCLEOTIDE SEQUENCE [LARGE SCALE GENOMIC DNA]</scope>
    <source>
        <strain evidence="8 9">MYP11</strain>
    </source>
</reference>
<evidence type="ECO:0000256" key="6">
    <source>
        <dbReference type="SAM" id="MobiDB-lite"/>
    </source>
</evidence>
<feature type="domain" description="UreE urease accessory N-terminal" evidence="7">
    <location>
        <begin position="10"/>
        <end position="73"/>
    </location>
</feature>
<dbReference type="InterPro" id="IPR012406">
    <property type="entry name" value="UreE"/>
</dbReference>
<dbReference type="RefSeq" id="WP_136463402.1">
    <property type="nucleotide sequence ID" value="NZ_SRKY01000003.1"/>
</dbReference>
<keyword evidence="9" id="KW-1185">Reference proteome</keyword>
<comment type="function">
    <text evidence="5">Involved in urease metallocenter assembly. Binds nickel. Probably functions as a nickel donor during metallocenter assembly.</text>
</comment>
<dbReference type="GO" id="GO:0016151">
    <property type="term" value="F:nickel cation binding"/>
    <property type="evidence" value="ECO:0007669"/>
    <property type="project" value="UniProtKB-UniRule"/>
</dbReference>
<dbReference type="GO" id="GO:0051082">
    <property type="term" value="F:unfolded protein binding"/>
    <property type="evidence" value="ECO:0007669"/>
    <property type="project" value="UniProtKB-UniRule"/>
</dbReference>
<dbReference type="GO" id="GO:0005737">
    <property type="term" value="C:cytoplasm"/>
    <property type="evidence" value="ECO:0007669"/>
    <property type="project" value="UniProtKB-SubCell"/>
</dbReference>
<dbReference type="InterPro" id="IPR007864">
    <property type="entry name" value="UreE_C_dom"/>
</dbReference>
<keyword evidence="2 5" id="KW-0963">Cytoplasm</keyword>
<dbReference type="AlphaFoldDB" id="A0A4S4N9K6"/>
<dbReference type="Pfam" id="PF02814">
    <property type="entry name" value="UreE_N"/>
    <property type="match status" value="1"/>
</dbReference>
<feature type="compositionally biased region" description="Basic and acidic residues" evidence="6">
    <location>
        <begin position="158"/>
        <end position="180"/>
    </location>
</feature>
<organism evidence="8 9">
    <name type="scientific">Aliishimia ponticola</name>
    <dbReference type="NCBI Taxonomy" id="2499833"/>
    <lineage>
        <taxon>Bacteria</taxon>
        <taxon>Pseudomonadati</taxon>
        <taxon>Pseudomonadota</taxon>
        <taxon>Alphaproteobacteria</taxon>
        <taxon>Rhodobacterales</taxon>
        <taxon>Paracoccaceae</taxon>
        <taxon>Aliishimia</taxon>
    </lineage>
</organism>
<sequence>MSTAPLAQPRVARSYHGHAHDAPIDELRLDYDARFLRRKMLITVSGAQVLVDLPQTTSLDHNGVLILEGGGEILVTAAPEALLDVRGPALHRLAWHIGNRHTPCQIEDDRLLIQRDHVIRDMLTLLGAELREVTEPFVPEGGAYGMGRTHSHAHGHSHTHEHGHDHAQNHGHGHSHDHEQAGTGHDSGN</sequence>
<dbReference type="SUPFAM" id="SSF69287">
    <property type="entry name" value="Urease metallochaperone UreE, N-terminal domain"/>
    <property type="match status" value="1"/>
</dbReference>
<dbReference type="SUPFAM" id="SSF69737">
    <property type="entry name" value="Urease metallochaperone UreE, C-terminal domain"/>
    <property type="match status" value="1"/>
</dbReference>
<comment type="caution">
    <text evidence="8">The sequence shown here is derived from an EMBL/GenBank/DDBJ whole genome shotgun (WGS) entry which is preliminary data.</text>
</comment>
<dbReference type="NCBIfam" id="NF009758">
    <property type="entry name" value="PRK13261.2-4"/>
    <property type="match status" value="1"/>
</dbReference>
<dbReference type="InterPro" id="IPR036118">
    <property type="entry name" value="UreE_N_sf"/>
</dbReference>
<dbReference type="GO" id="GO:0065003">
    <property type="term" value="P:protein-containing complex assembly"/>
    <property type="evidence" value="ECO:0007669"/>
    <property type="project" value="InterPro"/>
</dbReference>
<dbReference type="CDD" id="cd00571">
    <property type="entry name" value="UreE"/>
    <property type="match status" value="1"/>
</dbReference>
<comment type="subcellular location">
    <subcellularLocation>
        <location evidence="1 5">Cytoplasm</location>
    </subcellularLocation>
</comment>
<proteinExistence type="inferred from homology"/>
<dbReference type="OrthoDB" id="9802215at2"/>
<gene>
    <name evidence="5 8" type="primary">ureE</name>
    <name evidence="8" type="ORF">E4Z66_12760</name>
</gene>